<dbReference type="STRING" id="1123071.SAMN02745181_3880"/>
<sequence length="235" mass="24374">MLLTVGSLLAASAIHVSAAVIVQDDFSGDSATDLNGTAADVGGTWTADTVYPWKADGSYDSTAFNDKSAFIALSGSLETGTIYTLTATVGSHTDSFFYLGLHDAAPSTSSRLQAQDNGIQMEWDAIGDTAANLHINAGTSESRPLTGAYNNTLSMVINTGSDLTTANVDFYSGASLVGSVTYDVTDLNHLVMGWEGGNGAVDIDSVTFSSQAVPEPSSTALIGLAGIGFILRRRR</sequence>
<evidence type="ECO:0000256" key="1">
    <source>
        <dbReference type="SAM" id="SignalP"/>
    </source>
</evidence>
<keyword evidence="1" id="KW-0732">Signal</keyword>
<protein>
    <submittedName>
        <fullName evidence="3">PEP-CTERM protein-sorting domain-containing protein</fullName>
    </submittedName>
</protein>
<dbReference type="NCBIfam" id="TIGR02595">
    <property type="entry name" value="PEP_CTERM"/>
    <property type="match status" value="1"/>
</dbReference>
<name>A0A1M6SSF0_9BACT</name>
<evidence type="ECO:0000313" key="4">
    <source>
        <dbReference type="Proteomes" id="UP000184510"/>
    </source>
</evidence>
<evidence type="ECO:0000259" key="2">
    <source>
        <dbReference type="Pfam" id="PF07589"/>
    </source>
</evidence>
<gene>
    <name evidence="3" type="ORF">SAMN02745181_3880</name>
</gene>
<dbReference type="InterPro" id="IPR013424">
    <property type="entry name" value="Ice-binding_C"/>
</dbReference>
<proteinExistence type="predicted"/>
<dbReference type="AlphaFoldDB" id="A0A1M6SSF0"/>
<feature type="domain" description="Ice-binding protein C-terminal" evidence="2">
    <location>
        <begin position="212"/>
        <end position="234"/>
    </location>
</feature>
<evidence type="ECO:0000313" key="3">
    <source>
        <dbReference type="EMBL" id="SHK47577.1"/>
    </source>
</evidence>
<reference evidence="3 4" key="1">
    <citation type="submission" date="2016-11" db="EMBL/GenBank/DDBJ databases">
        <authorList>
            <person name="Jaros S."/>
            <person name="Januszkiewicz K."/>
            <person name="Wedrychowicz H."/>
        </authorList>
    </citation>
    <scope>NUCLEOTIDE SEQUENCE [LARGE SCALE GENOMIC DNA]</scope>
    <source>
        <strain evidence="3 4">DSM 18772</strain>
    </source>
</reference>
<organism evidence="3 4">
    <name type="scientific">Rubritalea squalenifaciens DSM 18772</name>
    <dbReference type="NCBI Taxonomy" id="1123071"/>
    <lineage>
        <taxon>Bacteria</taxon>
        <taxon>Pseudomonadati</taxon>
        <taxon>Verrucomicrobiota</taxon>
        <taxon>Verrucomicrobiia</taxon>
        <taxon>Verrucomicrobiales</taxon>
        <taxon>Rubritaleaceae</taxon>
        <taxon>Rubritalea</taxon>
    </lineage>
</organism>
<dbReference type="EMBL" id="FQYR01000010">
    <property type="protein sequence ID" value="SHK47577.1"/>
    <property type="molecule type" value="Genomic_DNA"/>
</dbReference>
<feature type="signal peptide" evidence="1">
    <location>
        <begin position="1"/>
        <end position="18"/>
    </location>
</feature>
<dbReference type="Pfam" id="PF07589">
    <property type="entry name" value="PEP-CTERM"/>
    <property type="match status" value="1"/>
</dbReference>
<keyword evidence="4" id="KW-1185">Reference proteome</keyword>
<accession>A0A1M6SSF0</accession>
<feature type="chain" id="PRO_5012274466" evidence="1">
    <location>
        <begin position="19"/>
        <end position="235"/>
    </location>
</feature>
<dbReference type="Proteomes" id="UP000184510">
    <property type="component" value="Unassembled WGS sequence"/>
</dbReference>
<dbReference type="InParanoid" id="A0A1M6SSF0"/>